<dbReference type="EMBL" id="BQKI01000071">
    <property type="protein sequence ID" value="GJN15195.1"/>
    <property type="molecule type" value="Genomic_DNA"/>
</dbReference>
<accession>A0AAV5DYC5</accession>
<dbReference type="Proteomes" id="UP001054889">
    <property type="component" value="Unassembled WGS sequence"/>
</dbReference>
<dbReference type="AlphaFoldDB" id="A0AAV5DYC5"/>
<sequence length="96" mass="10089">MARHHLDLLLVALLYGCAFTGALFVAISLVLLAFLVSALLVTIALAVCDTLRLAGPVARVAHEAAVNLRLAHVLAAAVVSVRVVRSGPRAVRSRRA</sequence>
<feature type="transmembrane region" description="Helical" evidence="1">
    <location>
        <begin position="12"/>
        <end position="45"/>
    </location>
</feature>
<evidence type="ECO:0000313" key="3">
    <source>
        <dbReference type="Proteomes" id="UP001054889"/>
    </source>
</evidence>
<protein>
    <submittedName>
        <fullName evidence="2">Uncharacterized protein</fullName>
    </submittedName>
</protein>
<evidence type="ECO:0000256" key="1">
    <source>
        <dbReference type="SAM" id="Phobius"/>
    </source>
</evidence>
<keyword evidence="3" id="KW-1185">Reference proteome</keyword>
<keyword evidence="1" id="KW-0812">Transmembrane</keyword>
<name>A0AAV5DYC5_ELECO</name>
<keyword evidence="1" id="KW-0472">Membrane</keyword>
<reference evidence="2" key="1">
    <citation type="journal article" date="2018" name="DNA Res.">
        <title>Multiple hybrid de novo genome assembly of finger millet, an orphan allotetraploid crop.</title>
        <authorList>
            <person name="Hatakeyama M."/>
            <person name="Aluri S."/>
            <person name="Balachadran M.T."/>
            <person name="Sivarajan S.R."/>
            <person name="Patrignani A."/>
            <person name="Gruter S."/>
            <person name="Poveda L."/>
            <person name="Shimizu-Inatsugi R."/>
            <person name="Baeten J."/>
            <person name="Francoijs K.J."/>
            <person name="Nataraja K.N."/>
            <person name="Reddy Y.A.N."/>
            <person name="Phadnis S."/>
            <person name="Ravikumar R.L."/>
            <person name="Schlapbach R."/>
            <person name="Sreeman S.M."/>
            <person name="Shimizu K.K."/>
        </authorList>
    </citation>
    <scope>NUCLEOTIDE SEQUENCE</scope>
</reference>
<evidence type="ECO:0000313" key="2">
    <source>
        <dbReference type="EMBL" id="GJN15195.1"/>
    </source>
</evidence>
<organism evidence="2 3">
    <name type="scientific">Eleusine coracana subsp. coracana</name>
    <dbReference type="NCBI Taxonomy" id="191504"/>
    <lineage>
        <taxon>Eukaryota</taxon>
        <taxon>Viridiplantae</taxon>
        <taxon>Streptophyta</taxon>
        <taxon>Embryophyta</taxon>
        <taxon>Tracheophyta</taxon>
        <taxon>Spermatophyta</taxon>
        <taxon>Magnoliopsida</taxon>
        <taxon>Liliopsida</taxon>
        <taxon>Poales</taxon>
        <taxon>Poaceae</taxon>
        <taxon>PACMAD clade</taxon>
        <taxon>Chloridoideae</taxon>
        <taxon>Cynodonteae</taxon>
        <taxon>Eleusininae</taxon>
        <taxon>Eleusine</taxon>
    </lineage>
</organism>
<reference evidence="2" key="2">
    <citation type="submission" date="2021-12" db="EMBL/GenBank/DDBJ databases">
        <title>Resequencing data analysis of finger millet.</title>
        <authorList>
            <person name="Hatakeyama M."/>
            <person name="Aluri S."/>
            <person name="Balachadran M.T."/>
            <person name="Sivarajan S.R."/>
            <person name="Poveda L."/>
            <person name="Shimizu-Inatsugi R."/>
            <person name="Schlapbach R."/>
            <person name="Sreeman S.M."/>
            <person name="Shimizu K.K."/>
        </authorList>
    </citation>
    <scope>NUCLEOTIDE SEQUENCE</scope>
</reference>
<comment type="caution">
    <text evidence="2">The sequence shown here is derived from an EMBL/GenBank/DDBJ whole genome shotgun (WGS) entry which is preliminary data.</text>
</comment>
<keyword evidence="1" id="KW-1133">Transmembrane helix</keyword>
<gene>
    <name evidence="2" type="primary">gb02089</name>
    <name evidence="2" type="ORF">PR202_gb02089</name>
</gene>
<proteinExistence type="predicted"/>